<gene>
    <name evidence="2" type="ORF">BKA67DRAFT_673016</name>
</gene>
<accession>A0A9P8US24</accession>
<name>A0A9P8US24_9PEZI</name>
<dbReference type="GeneID" id="70137614"/>
<keyword evidence="3" id="KW-1185">Reference proteome</keyword>
<dbReference type="EMBL" id="JAGPXC010000002">
    <property type="protein sequence ID" value="KAH6657203.1"/>
    <property type="molecule type" value="Genomic_DNA"/>
</dbReference>
<comment type="caution">
    <text evidence="2">The sequence shown here is derived from an EMBL/GenBank/DDBJ whole genome shotgun (WGS) entry which is preliminary data.</text>
</comment>
<proteinExistence type="predicted"/>
<evidence type="ECO:0000313" key="3">
    <source>
        <dbReference type="Proteomes" id="UP000758603"/>
    </source>
</evidence>
<reference evidence="2" key="1">
    <citation type="journal article" date="2021" name="Nat. Commun.">
        <title>Genetic determinants of endophytism in the Arabidopsis root mycobiome.</title>
        <authorList>
            <person name="Mesny F."/>
            <person name="Miyauchi S."/>
            <person name="Thiergart T."/>
            <person name="Pickel B."/>
            <person name="Atanasova L."/>
            <person name="Karlsson M."/>
            <person name="Huettel B."/>
            <person name="Barry K.W."/>
            <person name="Haridas S."/>
            <person name="Chen C."/>
            <person name="Bauer D."/>
            <person name="Andreopoulos W."/>
            <person name="Pangilinan J."/>
            <person name="LaButti K."/>
            <person name="Riley R."/>
            <person name="Lipzen A."/>
            <person name="Clum A."/>
            <person name="Drula E."/>
            <person name="Henrissat B."/>
            <person name="Kohler A."/>
            <person name="Grigoriev I.V."/>
            <person name="Martin F.M."/>
            <person name="Hacquard S."/>
        </authorList>
    </citation>
    <scope>NUCLEOTIDE SEQUENCE</scope>
    <source>
        <strain evidence="2">MPI-SDFR-AT-0073</strain>
    </source>
</reference>
<evidence type="ECO:0000313" key="2">
    <source>
        <dbReference type="EMBL" id="KAH6657203.1"/>
    </source>
</evidence>
<dbReference type="Proteomes" id="UP000758603">
    <property type="component" value="Unassembled WGS sequence"/>
</dbReference>
<dbReference type="RefSeq" id="XP_045961437.1">
    <property type="nucleotide sequence ID" value="XM_046108723.1"/>
</dbReference>
<organism evidence="2 3">
    <name type="scientific">Truncatella angustata</name>
    <dbReference type="NCBI Taxonomy" id="152316"/>
    <lineage>
        <taxon>Eukaryota</taxon>
        <taxon>Fungi</taxon>
        <taxon>Dikarya</taxon>
        <taxon>Ascomycota</taxon>
        <taxon>Pezizomycotina</taxon>
        <taxon>Sordariomycetes</taxon>
        <taxon>Xylariomycetidae</taxon>
        <taxon>Amphisphaeriales</taxon>
        <taxon>Sporocadaceae</taxon>
        <taxon>Truncatella</taxon>
    </lineage>
</organism>
<feature type="region of interest" description="Disordered" evidence="1">
    <location>
        <begin position="164"/>
        <end position="184"/>
    </location>
</feature>
<protein>
    <submittedName>
        <fullName evidence="2">Uncharacterized protein</fullName>
    </submittedName>
</protein>
<dbReference type="AlphaFoldDB" id="A0A9P8US24"/>
<sequence length="405" mass="45554">MPNVTETIDSTRRPSLEPIWTLYQNLNGLPKTAFRPANSPEGLTPSPMSPKSLPSPIYPSYDRCMELHERAMVSRLNGLVRQSTTSITPPRHDDEDSPLAKQFEEVTILPPLNLQHGLPPPPSPAPIFAPQPTRHPLRRSRTVLEPTTMTLDHALPEEPFRELERRNSTAKVTRPLPPPPPIRKESFVDIRDQLRSWGHVYYGNAKTADAFVIARSLRQHSGTAVDFKADIGSPKIRNSNQMTIRAIIRPRALERQSFLIQRSFDIEALCTSVPDPVESSLPAIQEHQSTTSGLQALPRPIYHRRRSSAKSIELLSRHGRTSVCMDYEALVHDAKAVPIHLKYARAWLPVLAALLQSGHIREGDIIYLPLPHAEAWPQTIKYLYTGHGELTEAVKENITYLAGKF</sequence>
<dbReference type="OrthoDB" id="3492129at2759"/>
<evidence type="ECO:0000256" key="1">
    <source>
        <dbReference type="SAM" id="MobiDB-lite"/>
    </source>
</evidence>
<feature type="region of interest" description="Disordered" evidence="1">
    <location>
        <begin position="33"/>
        <end position="53"/>
    </location>
</feature>